<organism evidence="1">
    <name type="scientific">Arion vulgaris</name>
    <dbReference type="NCBI Taxonomy" id="1028688"/>
    <lineage>
        <taxon>Eukaryota</taxon>
        <taxon>Metazoa</taxon>
        <taxon>Spiralia</taxon>
        <taxon>Lophotrochozoa</taxon>
        <taxon>Mollusca</taxon>
        <taxon>Gastropoda</taxon>
        <taxon>Heterobranchia</taxon>
        <taxon>Euthyneura</taxon>
        <taxon>Panpulmonata</taxon>
        <taxon>Eupulmonata</taxon>
        <taxon>Stylommatophora</taxon>
        <taxon>Helicina</taxon>
        <taxon>Arionoidea</taxon>
        <taxon>Arionidae</taxon>
        <taxon>Arion</taxon>
    </lineage>
</organism>
<reference evidence="1" key="1">
    <citation type="submission" date="2014-12" db="EMBL/GenBank/DDBJ databases">
        <title>Insight into the proteome of Arion vulgaris.</title>
        <authorList>
            <person name="Aradska J."/>
            <person name="Bulat T."/>
            <person name="Smidak R."/>
            <person name="Sarate P."/>
            <person name="Gangsoo J."/>
            <person name="Sialana F."/>
            <person name="Bilban M."/>
            <person name="Lubec G."/>
        </authorList>
    </citation>
    <scope>NUCLEOTIDE SEQUENCE</scope>
    <source>
        <tissue evidence="1">Skin</tissue>
    </source>
</reference>
<dbReference type="EMBL" id="HACG01003151">
    <property type="protein sequence ID" value="CEK50016.1"/>
    <property type="molecule type" value="Transcribed_RNA"/>
</dbReference>
<evidence type="ECO:0000313" key="1">
    <source>
        <dbReference type="EMBL" id="CEK50016.1"/>
    </source>
</evidence>
<proteinExistence type="predicted"/>
<protein>
    <submittedName>
        <fullName evidence="1">Uncharacterized protein</fullName>
    </submittedName>
</protein>
<name>A0A0B6Y2F9_9EUPU</name>
<sequence>MTQTKQDEQILLFSYKIPQDVSAIDVVRVHGQEKKMTLIKYIRYFYCLYCLCYCL</sequence>
<accession>A0A0B6Y2F9</accession>
<dbReference type="AlphaFoldDB" id="A0A0B6Y2F9"/>
<feature type="non-terminal residue" evidence="1">
    <location>
        <position position="55"/>
    </location>
</feature>
<gene>
    <name evidence="1" type="primary">ORF9619</name>
</gene>